<keyword evidence="2" id="KW-0732">Signal</keyword>
<comment type="caution">
    <text evidence="3">The sequence shown here is derived from an EMBL/GenBank/DDBJ whole genome shotgun (WGS) entry which is preliminary data.</text>
</comment>
<feature type="region of interest" description="Disordered" evidence="1">
    <location>
        <begin position="158"/>
        <end position="215"/>
    </location>
</feature>
<dbReference type="RefSeq" id="WP_187320946.1">
    <property type="nucleotide sequence ID" value="NZ_JACSCY010000017.1"/>
</dbReference>
<evidence type="ECO:0000313" key="3">
    <source>
        <dbReference type="EMBL" id="MBC6612723.1"/>
    </source>
</evidence>
<proteinExistence type="predicted"/>
<organism evidence="3 4">
    <name type="scientific">Hymenobacter citatus</name>
    <dbReference type="NCBI Taxonomy" id="2763506"/>
    <lineage>
        <taxon>Bacteria</taxon>
        <taxon>Pseudomonadati</taxon>
        <taxon>Bacteroidota</taxon>
        <taxon>Cytophagia</taxon>
        <taxon>Cytophagales</taxon>
        <taxon>Hymenobacteraceae</taxon>
        <taxon>Hymenobacter</taxon>
    </lineage>
</organism>
<evidence type="ECO:0000256" key="2">
    <source>
        <dbReference type="SAM" id="SignalP"/>
    </source>
</evidence>
<feature type="signal peptide" evidence="2">
    <location>
        <begin position="1"/>
        <end position="23"/>
    </location>
</feature>
<name>A0ABR7MP33_9BACT</name>
<keyword evidence="4" id="KW-1185">Reference proteome</keyword>
<feature type="compositionally biased region" description="Basic and acidic residues" evidence="1">
    <location>
        <begin position="168"/>
        <end position="215"/>
    </location>
</feature>
<accession>A0ABR7MP33</accession>
<dbReference type="PROSITE" id="PS51257">
    <property type="entry name" value="PROKAR_LIPOPROTEIN"/>
    <property type="match status" value="1"/>
</dbReference>
<sequence length="215" mass="23014">MKKTFLLLSCAAALTMASCSDNKTETATTTDTMDTAASTTDANDATYRSQADATAQRMATDLNVTDTAAISKARDVYYNRARKLADVRNQYTNDTTGLGAAKRAAYLESNEEFHDFLTPEQYTAYTSNPGRYYEEVDIVTVAPAPAPLTPGQKIERAAAGVAPGTKVKGPDGSKIEVDKDGDIKIKDAQGNKAKKAGDDGTVKLKPEDGDKVKIK</sequence>
<evidence type="ECO:0000256" key="1">
    <source>
        <dbReference type="SAM" id="MobiDB-lite"/>
    </source>
</evidence>
<evidence type="ECO:0008006" key="5">
    <source>
        <dbReference type="Google" id="ProtNLM"/>
    </source>
</evidence>
<feature type="chain" id="PRO_5045792884" description="Lipoprotein" evidence="2">
    <location>
        <begin position="24"/>
        <end position="215"/>
    </location>
</feature>
<protein>
    <recommendedName>
        <fullName evidence="5">Lipoprotein</fullName>
    </recommendedName>
</protein>
<gene>
    <name evidence="3" type="ORF">H8B15_17505</name>
</gene>
<evidence type="ECO:0000313" key="4">
    <source>
        <dbReference type="Proteomes" id="UP000622017"/>
    </source>
</evidence>
<reference evidence="3 4" key="1">
    <citation type="submission" date="2020-08" db="EMBL/GenBank/DDBJ databases">
        <title>Hymenobacter sp.</title>
        <authorList>
            <person name="Kim M.K."/>
        </authorList>
    </citation>
    <scope>NUCLEOTIDE SEQUENCE [LARGE SCALE GENOMIC DNA]</scope>
    <source>
        <strain evidence="3 4">BT507</strain>
    </source>
</reference>
<dbReference type="EMBL" id="JACSCY010000017">
    <property type="protein sequence ID" value="MBC6612723.1"/>
    <property type="molecule type" value="Genomic_DNA"/>
</dbReference>
<dbReference type="Proteomes" id="UP000622017">
    <property type="component" value="Unassembled WGS sequence"/>
</dbReference>